<dbReference type="GO" id="GO:0005968">
    <property type="term" value="C:Rab-protein geranylgeranyltransferase complex"/>
    <property type="evidence" value="ECO:0007669"/>
    <property type="project" value="TreeGrafter"/>
</dbReference>
<proteinExistence type="inferred from homology"/>
<name>A0AAN8PKX7_POLSC</name>
<sequence length="553" mass="64604">MHGRIKTRTTEEQKEIARREKQKKAKAFSETMRLILEKRAAGVCDPDSLNLTAGLLTENPDIITLWNYRREILLEMKLELDLESYQQLLEKDLYLTEQCLRVNPKSYGSWHHRIWILDNLPEPDWSREMKLCTKYLQLDERNFHCWDYRRTIALRSQVPDLSEYEFTLEKIEANFSNYSAWHLRSKLLPKIFPDPQNRFPIDEAKHKEELELVENAAFTDPNDQSAWFYLRWLLGLTEPKIHFLGLERKDDIIAVTSRSFKMTEIGSNNFGLQLVVEINNNKAFGTWTSGCDQPQSCLWKFTPEVKISPEDSVVVILVENGTELERQNVGPEGFVTEKINFLPTFSKDLRDTMTYQLSSCNQLIELEPDSKWTLLTRILLMVCLDCAQCEVEIKSGLENLTEVDPMRKGYYKDLKSKIVVELAIEKNKRNSQRFDLRNEKLTSVYHSQNLWACEEIDLSQNELPSESLRQFYSFLRCKRLNLNGNKIKHLSNLPPMPMLESLLVESNEIDEFDFDLLKRFPKLKYVSLKGNPVADKINMAEYSGSIEINLSTT</sequence>
<reference evidence="11 12" key="1">
    <citation type="submission" date="2023-10" db="EMBL/GenBank/DDBJ databases">
        <title>Genomes of two closely related lineages of the louse Polyplax serrata with different host specificities.</title>
        <authorList>
            <person name="Martinu J."/>
            <person name="Tarabai H."/>
            <person name="Stefka J."/>
            <person name="Hypsa V."/>
        </authorList>
    </citation>
    <scope>NUCLEOTIDE SEQUENCE [LARGE SCALE GENOMIC DNA]</scope>
    <source>
        <strain evidence="11">HR10_N</strain>
    </source>
</reference>
<evidence type="ECO:0000256" key="9">
    <source>
        <dbReference type="RuleBase" id="RU367120"/>
    </source>
</evidence>
<dbReference type="Gene3D" id="3.80.10.10">
    <property type="entry name" value="Ribonuclease Inhibitor"/>
    <property type="match status" value="1"/>
</dbReference>
<evidence type="ECO:0000256" key="3">
    <source>
        <dbReference type="ARBA" id="ARBA00014772"/>
    </source>
</evidence>
<dbReference type="InterPro" id="IPR001611">
    <property type="entry name" value="Leu-rich_rpt"/>
</dbReference>
<dbReference type="GO" id="GO:0004663">
    <property type="term" value="F:Rab geranylgeranyltransferase activity"/>
    <property type="evidence" value="ECO:0007669"/>
    <property type="project" value="UniProtKB-UniRule"/>
</dbReference>
<evidence type="ECO:0000256" key="8">
    <source>
        <dbReference type="ARBA" id="ARBA00047658"/>
    </source>
</evidence>
<dbReference type="PANTHER" id="PTHR11129">
    <property type="entry name" value="PROTEIN FARNESYLTRANSFERASE ALPHA SUBUNIT/RAB GERANYLGERANYL TRANSFERASE ALPHA SUBUNIT"/>
    <property type="match status" value="1"/>
</dbReference>
<comment type="caution">
    <text evidence="11">The sequence shown here is derived from an EMBL/GenBank/DDBJ whole genome shotgun (WGS) entry which is preliminary data.</text>
</comment>
<dbReference type="EC" id="2.5.1.60" evidence="2 9"/>
<evidence type="ECO:0000313" key="11">
    <source>
        <dbReference type="EMBL" id="KAK6636842.1"/>
    </source>
</evidence>
<comment type="similarity">
    <text evidence="1 9">Belongs to the protein prenyltransferase subunit alpha family.</text>
</comment>
<dbReference type="GO" id="GO:0097354">
    <property type="term" value="P:prenylation"/>
    <property type="evidence" value="ECO:0007669"/>
    <property type="project" value="UniProtKB-UniRule"/>
</dbReference>
<keyword evidence="5 9" id="KW-0808">Transferase</keyword>
<dbReference type="PROSITE" id="PS51450">
    <property type="entry name" value="LRR"/>
    <property type="match status" value="1"/>
</dbReference>
<dbReference type="FunFam" id="1.25.40.120:FF:000035">
    <property type="entry name" value="Geranylgeranyl transferase type-2 subunit alpha"/>
    <property type="match status" value="1"/>
</dbReference>
<evidence type="ECO:0000256" key="1">
    <source>
        <dbReference type="ARBA" id="ARBA00006734"/>
    </source>
</evidence>
<evidence type="ECO:0000313" key="12">
    <source>
        <dbReference type="Proteomes" id="UP001372834"/>
    </source>
</evidence>
<dbReference type="AlphaFoldDB" id="A0AAN8PKX7"/>
<feature type="compositionally biased region" description="Basic and acidic residues" evidence="10">
    <location>
        <begin position="8"/>
        <end position="19"/>
    </location>
</feature>
<keyword evidence="6" id="KW-0677">Repeat</keyword>
<dbReference type="Gene3D" id="1.25.40.120">
    <property type="entry name" value="Protein prenylyltransferase"/>
    <property type="match status" value="1"/>
</dbReference>
<comment type="catalytic activity">
    <reaction evidence="8 9">
        <text>geranylgeranyl diphosphate + L-cysteinyl-[protein] = S-geranylgeranyl-L-cysteinyl-[protein] + diphosphate</text>
        <dbReference type="Rhea" id="RHEA:21240"/>
        <dbReference type="Rhea" id="RHEA-COMP:10131"/>
        <dbReference type="Rhea" id="RHEA-COMP:11537"/>
        <dbReference type="ChEBI" id="CHEBI:29950"/>
        <dbReference type="ChEBI" id="CHEBI:33019"/>
        <dbReference type="ChEBI" id="CHEBI:57533"/>
        <dbReference type="ChEBI" id="CHEBI:86021"/>
        <dbReference type="EC" id="2.5.1.60"/>
    </reaction>
</comment>
<evidence type="ECO:0000256" key="7">
    <source>
        <dbReference type="ARBA" id="ARBA00031267"/>
    </source>
</evidence>
<dbReference type="SUPFAM" id="SSF52058">
    <property type="entry name" value="L domain-like"/>
    <property type="match status" value="1"/>
</dbReference>
<dbReference type="InterPro" id="IPR032675">
    <property type="entry name" value="LRR_dom_sf"/>
</dbReference>
<evidence type="ECO:0000256" key="4">
    <source>
        <dbReference type="ARBA" id="ARBA00022602"/>
    </source>
</evidence>
<gene>
    <name evidence="11" type="ORF">RUM43_010506</name>
</gene>
<dbReference type="Pfam" id="PF01239">
    <property type="entry name" value="PPTA"/>
    <property type="match status" value="5"/>
</dbReference>
<dbReference type="SUPFAM" id="SSF48439">
    <property type="entry name" value="Protein prenylyltransferase"/>
    <property type="match status" value="1"/>
</dbReference>
<feature type="region of interest" description="Disordered" evidence="10">
    <location>
        <begin position="1"/>
        <end position="24"/>
    </location>
</feature>
<accession>A0AAN8PKX7</accession>
<evidence type="ECO:0000256" key="2">
    <source>
        <dbReference type="ARBA" id="ARBA00012656"/>
    </source>
</evidence>
<evidence type="ECO:0000256" key="6">
    <source>
        <dbReference type="ARBA" id="ARBA00022737"/>
    </source>
</evidence>
<dbReference type="EMBL" id="JAWJWE010000004">
    <property type="protein sequence ID" value="KAK6636842.1"/>
    <property type="molecule type" value="Genomic_DNA"/>
</dbReference>
<comment type="function">
    <text evidence="9">Catalyzes the transfer of a geranyl-geranyl moiety from geranyl-geranyl pyrophosphate to cysteines occuring in specific C-terminal amino acid sequences.</text>
</comment>
<protein>
    <recommendedName>
        <fullName evidence="3 9">Geranylgeranyl transferase type-2 subunit alpha</fullName>
        <ecNumber evidence="2 9">2.5.1.60</ecNumber>
    </recommendedName>
    <alternativeName>
        <fullName evidence="7 9">Geranylgeranyl transferase type II subunit alpha</fullName>
    </alternativeName>
</protein>
<dbReference type="PANTHER" id="PTHR11129:SF2">
    <property type="entry name" value="GERANYLGERANYL TRANSFERASE TYPE-2 SUBUNIT ALPHA"/>
    <property type="match status" value="1"/>
</dbReference>
<dbReference type="Pfam" id="PF14580">
    <property type="entry name" value="LRR_9"/>
    <property type="match status" value="1"/>
</dbReference>
<organism evidence="11 12">
    <name type="scientific">Polyplax serrata</name>
    <name type="common">Common mouse louse</name>
    <dbReference type="NCBI Taxonomy" id="468196"/>
    <lineage>
        <taxon>Eukaryota</taxon>
        <taxon>Metazoa</taxon>
        <taxon>Ecdysozoa</taxon>
        <taxon>Arthropoda</taxon>
        <taxon>Hexapoda</taxon>
        <taxon>Insecta</taxon>
        <taxon>Pterygota</taxon>
        <taxon>Neoptera</taxon>
        <taxon>Paraneoptera</taxon>
        <taxon>Psocodea</taxon>
        <taxon>Troctomorpha</taxon>
        <taxon>Phthiraptera</taxon>
        <taxon>Anoplura</taxon>
        <taxon>Polyplacidae</taxon>
        <taxon>Polyplax</taxon>
    </lineage>
</organism>
<evidence type="ECO:0000256" key="5">
    <source>
        <dbReference type="ARBA" id="ARBA00022679"/>
    </source>
</evidence>
<keyword evidence="4 9" id="KW-0637">Prenyltransferase</keyword>
<evidence type="ECO:0000256" key="10">
    <source>
        <dbReference type="SAM" id="MobiDB-lite"/>
    </source>
</evidence>
<dbReference type="Gene3D" id="2.60.40.1130">
    <property type="entry name" value="Rab geranylgeranyltransferase alpha-subunit, insert domain"/>
    <property type="match status" value="1"/>
</dbReference>
<dbReference type="InterPro" id="IPR002088">
    <property type="entry name" value="Prenyl_trans_a"/>
</dbReference>
<dbReference type="PROSITE" id="PS51147">
    <property type="entry name" value="PFTA"/>
    <property type="match status" value="5"/>
</dbReference>
<dbReference type="Proteomes" id="UP001372834">
    <property type="component" value="Unassembled WGS sequence"/>
</dbReference>